<reference evidence="1 2" key="1">
    <citation type="submission" date="2019-07" db="EMBL/GenBank/DDBJ databases">
        <title>New Mycobacterium species.</title>
        <authorList>
            <person name="Tortoli E."/>
            <person name="Ghielmetti G."/>
            <person name="Friedel U."/>
            <person name="Trovato A."/>
        </authorList>
    </citation>
    <scope>NUCLEOTIDE SEQUENCE [LARGE SCALE GENOMIC DNA]</scope>
    <source>
        <strain evidence="1 2">16-83</strain>
    </source>
</reference>
<accession>A0A557XVZ0</accession>
<proteinExistence type="predicted"/>
<protein>
    <submittedName>
        <fullName evidence="1">Uncharacterized protein</fullName>
    </submittedName>
</protein>
<evidence type="ECO:0000313" key="1">
    <source>
        <dbReference type="EMBL" id="TVS90201.1"/>
    </source>
</evidence>
<dbReference type="RefSeq" id="WP_144950960.1">
    <property type="nucleotide sequence ID" value="NZ_VMQU01000035.1"/>
</dbReference>
<dbReference type="AlphaFoldDB" id="A0A557XVZ0"/>
<dbReference type="EMBL" id="VMQU01000035">
    <property type="protein sequence ID" value="TVS90201.1"/>
    <property type="molecule type" value="Genomic_DNA"/>
</dbReference>
<dbReference type="OrthoDB" id="3690014at2"/>
<keyword evidence="2" id="KW-1185">Reference proteome</keyword>
<gene>
    <name evidence="1" type="ORF">FPZ47_10520</name>
</gene>
<organism evidence="1 2">
    <name type="scientific">Mycobacterium helveticum</name>
    <dbReference type="NCBI Taxonomy" id="2592811"/>
    <lineage>
        <taxon>Bacteria</taxon>
        <taxon>Bacillati</taxon>
        <taxon>Actinomycetota</taxon>
        <taxon>Actinomycetes</taxon>
        <taxon>Mycobacteriales</taxon>
        <taxon>Mycobacteriaceae</taxon>
        <taxon>Mycobacterium</taxon>
    </lineage>
</organism>
<comment type="caution">
    <text evidence="1">The sequence shown here is derived from an EMBL/GenBank/DDBJ whole genome shotgun (WGS) entry which is preliminary data.</text>
</comment>
<sequence>MTPFMSAVAAVVDAQAEAVAPATAEALPKPVGEGADYQVAVRSLAEQLVSEANAVLAARGERIDLVDEAVDRRLCFTLSYRDRRAEMSMAFDGRHAQGRLLCDGGVPLPGEFTDTRHELADPKAVADLILALLSGQPSFSQQIPVEA</sequence>
<name>A0A557XVZ0_9MYCO</name>
<dbReference type="Proteomes" id="UP000320513">
    <property type="component" value="Unassembled WGS sequence"/>
</dbReference>
<evidence type="ECO:0000313" key="2">
    <source>
        <dbReference type="Proteomes" id="UP000320513"/>
    </source>
</evidence>